<sequence length="175" mass="17929">MMSNAKIGVALVGGYVLGRTKKAKLAIGLGMYLAGKRLPLDPKQLSKLVADSPVLGPLHDQVRSELVDATKSAVSTALTQRMSALTDSLQERTLELGDADLDSTPEATTKATTRASTRASAKTAESAGGAKAAATDKAAHGTGKAASRARKTATGARKKASGAARRTADRGGRND</sequence>
<proteinExistence type="predicted"/>
<evidence type="ECO:0000313" key="2">
    <source>
        <dbReference type="EMBL" id="RXS66038.1"/>
    </source>
</evidence>
<keyword evidence="3" id="KW-1185">Reference proteome</keyword>
<feature type="compositionally biased region" description="Basic residues" evidence="1">
    <location>
        <begin position="147"/>
        <end position="160"/>
    </location>
</feature>
<reference evidence="2 3" key="1">
    <citation type="submission" date="2019-01" db="EMBL/GenBank/DDBJ databases">
        <title>Draft genome sequences of the type strain Streptomyces sioyaensis DSM 40032 and its novel strain, TM32, a thermotolerant antibiotics-producing actinobacterium.</title>
        <authorList>
            <person name="Nakaew N."/>
            <person name="Lumyong S."/>
            <person name="Sloan W.T."/>
            <person name="Sungthong R."/>
        </authorList>
    </citation>
    <scope>NUCLEOTIDE SEQUENCE [LARGE SCALE GENOMIC DNA]</scope>
    <source>
        <strain evidence="2 3">DSM 40032</strain>
    </source>
</reference>
<name>A0A4Q1R226_9ACTN</name>
<comment type="caution">
    <text evidence="2">The sequence shown here is derived from an EMBL/GenBank/DDBJ whole genome shotgun (WGS) entry which is preliminary data.</text>
</comment>
<organism evidence="2 3">
    <name type="scientific">Streptomyces sioyaensis</name>
    <dbReference type="NCBI Taxonomy" id="67364"/>
    <lineage>
        <taxon>Bacteria</taxon>
        <taxon>Bacillati</taxon>
        <taxon>Actinomycetota</taxon>
        <taxon>Actinomycetes</taxon>
        <taxon>Kitasatosporales</taxon>
        <taxon>Streptomycetaceae</taxon>
        <taxon>Streptomyces</taxon>
    </lineage>
</organism>
<evidence type="ECO:0000256" key="1">
    <source>
        <dbReference type="SAM" id="MobiDB-lite"/>
    </source>
</evidence>
<dbReference type="Proteomes" id="UP000289482">
    <property type="component" value="Unassembled WGS sequence"/>
</dbReference>
<evidence type="ECO:0008006" key="4">
    <source>
        <dbReference type="Google" id="ProtNLM"/>
    </source>
</evidence>
<feature type="region of interest" description="Disordered" evidence="1">
    <location>
        <begin position="96"/>
        <end position="175"/>
    </location>
</feature>
<dbReference type="EMBL" id="SDIF01000042">
    <property type="protein sequence ID" value="RXS66038.1"/>
    <property type="molecule type" value="Genomic_DNA"/>
</dbReference>
<protein>
    <recommendedName>
        <fullName evidence="4">DNA primase</fullName>
    </recommendedName>
</protein>
<evidence type="ECO:0000313" key="3">
    <source>
        <dbReference type="Proteomes" id="UP000289482"/>
    </source>
</evidence>
<feature type="compositionally biased region" description="Low complexity" evidence="1">
    <location>
        <begin position="106"/>
        <end position="146"/>
    </location>
</feature>
<feature type="compositionally biased region" description="Basic and acidic residues" evidence="1">
    <location>
        <begin position="166"/>
        <end position="175"/>
    </location>
</feature>
<accession>A0A4Q1R226</accession>
<gene>
    <name evidence="2" type="ORF">EST54_16795</name>
</gene>
<dbReference type="AlphaFoldDB" id="A0A4Q1R226"/>